<protein>
    <submittedName>
        <fullName evidence="1">Uncharacterized protein</fullName>
    </submittedName>
</protein>
<dbReference type="Proteomes" id="UP000494102">
    <property type="component" value="Unassembled WGS sequence"/>
</dbReference>
<proteinExistence type="predicted"/>
<reference evidence="1 2" key="1">
    <citation type="submission" date="2020-04" db="EMBL/GenBank/DDBJ databases">
        <authorList>
            <person name="De Canck E."/>
        </authorList>
    </citation>
    <scope>NUCLEOTIDE SEQUENCE [LARGE SCALE GENOMIC DNA]</scope>
    <source>
        <strain evidence="1 2">LMG 9964</strain>
    </source>
</reference>
<accession>A0A6J5KCA9</accession>
<sequence length="72" mass="7241">MAGFATLLGGGLAGLAGANVQGGALAAQNEVLNNTDNHPQDAAKNGGFLNAVGNWLQNTYGDPVGSIENWTD</sequence>
<gene>
    <name evidence="1" type="ORF">LMG9964_05285</name>
</gene>
<organism evidence="1 2">
    <name type="scientific">Paraburkholderia phenoliruptrix</name>
    <dbReference type="NCBI Taxonomy" id="252970"/>
    <lineage>
        <taxon>Bacteria</taxon>
        <taxon>Pseudomonadati</taxon>
        <taxon>Pseudomonadota</taxon>
        <taxon>Betaproteobacteria</taxon>
        <taxon>Burkholderiales</taxon>
        <taxon>Burkholderiaceae</taxon>
        <taxon>Paraburkholderia</taxon>
    </lineage>
</organism>
<evidence type="ECO:0000313" key="1">
    <source>
        <dbReference type="EMBL" id="CAB4051606.1"/>
    </source>
</evidence>
<dbReference type="EMBL" id="CADILN010000009">
    <property type="protein sequence ID" value="CAB4051606.1"/>
    <property type="molecule type" value="Genomic_DNA"/>
</dbReference>
<dbReference type="AlphaFoldDB" id="A0A6J5KCA9"/>
<evidence type="ECO:0000313" key="2">
    <source>
        <dbReference type="Proteomes" id="UP000494102"/>
    </source>
</evidence>
<name>A0A6J5KCA9_9BURK</name>